<dbReference type="InterPro" id="IPR036249">
    <property type="entry name" value="Thioredoxin-like_sf"/>
</dbReference>
<keyword evidence="3" id="KW-0808">Transferase</keyword>
<dbReference type="PROSITE" id="PS50405">
    <property type="entry name" value="GST_CTER"/>
    <property type="match status" value="1"/>
</dbReference>
<comment type="caution">
    <text evidence="3">The sequence shown here is derived from an EMBL/GenBank/DDBJ whole genome shotgun (WGS) entry which is preliminary data.</text>
</comment>
<dbReference type="SUPFAM" id="SSF52833">
    <property type="entry name" value="Thioredoxin-like"/>
    <property type="match status" value="1"/>
</dbReference>
<accession>A0A6B3N9X8</accession>
<dbReference type="PANTHER" id="PTHR44051">
    <property type="entry name" value="GLUTATHIONE S-TRANSFERASE-RELATED"/>
    <property type="match status" value="1"/>
</dbReference>
<evidence type="ECO:0000313" key="3">
    <source>
        <dbReference type="EMBL" id="NER27402.1"/>
    </source>
</evidence>
<dbReference type="PANTHER" id="PTHR44051:SF8">
    <property type="entry name" value="GLUTATHIONE S-TRANSFERASE GSTA"/>
    <property type="match status" value="1"/>
</dbReference>
<dbReference type="CDD" id="cd03057">
    <property type="entry name" value="GST_N_Beta"/>
    <property type="match status" value="1"/>
</dbReference>
<dbReference type="InterPro" id="IPR036282">
    <property type="entry name" value="Glutathione-S-Trfase_C_sf"/>
</dbReference>
<proteinExistence type="predicted"/>
<dbReference type="SFLD" id="SFLDS00019">
    <property type="entry name" value="Glutathione_Transferase_(cytos"/>
    <property type="match status" value="1"/>
</dbReference>
<dbReference type="Gene3D" id="1.20.1050.10">
    <property type="match status" value="1"/>
</dbReference>
<reference evidence="3" key="1">
    <citation type="submission" date="2019-11" db="EMBL/GenBank/DDBJ databases">
        <title>Genomic insights into an expanded diversity of filamentous marine cyanobacteria reveals the extraordinary biosynthetic potential of Moorea and Okeania.</title>
        <authorList>
            <person name="Ferreira Leao T."/>
            <person name="Wang M."/>
            <person name="Moss N."/>
            <person name="Da Silva R."/>
            <person name="Sanders J."/>
            <person name="Nurk S."/>
            <person name="Gurevich A."/>
            <person name="Humphrey G."/>
            <person name="Reher R."/>
            <person name="Zhu Q."/>
            <person name="Belda-Ferre P."/>
            <person name="Glukhov E."/>
            <person name="Rex R."/>
            <person name="Dorrestein P.C."/>
            <person name="Knight R."/>
            <person name="Pevzner P."/>
            <person name="Gerwick W.H."/>
            <person name="Gerwick L."/>
        </authorList>
    </citation>
    <scope>NUCLEOTIDE SEQUENCE</scope>
    <source>
        <strain evidence="3">SIO1C4</strain>
    </source>
</reference>
<gene>
    <name evidence="3" type="ORF">F6J89_07135</name>
</gene>
<dbReference type="GO" id="GO:0016740">
    <property type="term" value="F:transferase activity"/>
    <property type="evidence" value="ECO:0007669"/>
    <property type="project" value="UniProtKB-KW"/>
</dbReference>
<dbReference type="Gene3D" id="3.40.30.10">
    <property type="entry name" value="Glutaredoxin"/>
    <property type="match status" value="1"/>
</dbReference>
<dbReference type="AlphaFoldDB" id="A0A6B3N9X8"/>
<dbReference type="InterPro" id="IPR010987">
    <property type="entry name" value="Glutathione-S-Trfase_C-like"/>
</dbReference>
<dbReference type="EMBL" id="JAAHFQ010000097">
    <property type="protein sequence ID" value="NER27402.1"/>
    <property type="molecule type" value="Genomic_DNA"/>
</dbReference>
<name>A0A6B3N9X8_9CYAN</name>
<dbReference type="PROSITE" id="PS50404">
    <property type="entry name" value="GST_NTER"/>
    <property type="match status" value="1"/>
</dbReference>
<dbReference type="SUPFAM" id="SSF47616">
    <property type="entry name" value="GST C-terminal domain-like"/>
    <property type="match status" value="1"/>
</dbReference>
<dbReference type="SFLD" id="SFLDG00358">
    <property type="entry name" value="Main_(cytGST)"/>
    <property type="match status" value="1"/>
</dbReference>
<evidence type="ECO:0000259" key="1">
    <source>
        <dbReference type="PROSITE" id="PS50404"/>
    </source>
</evidence>
<dbReference type="InterPro" id="IPR004045">
    <property type="entry name" value="Glutathione_S-Trfase_N"/>
</dbReference>
<dbReference type="Pfam" id="PF13409">
    <property type="entry name" value="GST_N_2"/>
    <property type="match status" value="1"/>
</dbReference>
<feature type="domain" description="GST N-terminal" evidence="1">
    <location>
        <begin position="1"/>
        <end position="83"/>
    </location>
</feature>
<protein>
    <submittedName>
        <fullName evidence="3">Glutathione S-transferase family protein</fullName>
    </submittedName>
</protein>
<feature type="domain" description="GST C-terminal" evidence="2">
    <location>
        <begin position="89"/>
        <end position="230"/>
    </location>
</feature>
<dbReference type="InterPro" id="IPR040079">
    <property type="entry name" value="Glutathione_S-Trfase"/>
</dbReference>
<evidence type="ECO:0000259" key="2">
    <source>
        <dbReference type="PROSITE" id="PS50405"/>
    </source>
</evidence>
<sequence length="230" mass="26644">MAEYKLYWHPLTSSFAPHAILEEIGLDYEAQLVNLEAGEHKTESFLKVNPNGLLPALLLGNGCTMYESAGMVMYLADKHPEAAISPLVSDKDRHLFNQWLFYLSSMIYQTYTRYYYWKRFSTDPIDAPKIREKAAQDLGPRWQVIDDALKDKPWLIGERFSACDIYMQMMTIWHIPRQLYNPDSSPLPSESFFDQFKNITRTAAKVSQRPAVKKIIDLYPPEGYLNFQAT</sequence>
<organism evidence="3">
    <name type="scientific">Symploca sp. SIO1C4</name>
    <dbReference type="NCBI Taxonomy" id="2607765"/>
    <lineage>
        <taxon>Bacteria</taxon>
        <taxon>Bacillati</taxon>
        <taxon>Cyanobacteriota</taxon>
        <taxon>Cyanophyceae</taxon>
        <taxon>Coleofasciculales</taxon>
        <taxon>Coleofasciculaceae</taxon>
        <taxon>Symploca</taxon>
    </lineage>
</organism>